<sequence>MLGDEYCKLETSYEEVEGGLEVGGERDEGGSWCFDGVAFVSLLLLSDCKVCLLVWLLLGSVPQLIGIWLAASLWVFCSSDCLLLADLVGDVIRGGRLVLGLVWYFIGVTTLRALVHAGDQTSGDARSGYMISEDAKSWVVRIYSLSYSIIVQLIENIGCDRMIILPMMITQSTGWPATGNGRDDGLGGQVGGQGSKGLEVNWIRRIQELDTAYWGFLRVGTTFDIFQNIILIPYLEYGVLSPLDMAY</sequence>
<evidence type="ECO:0000256" key="1">
    <source>
        <dbReference type="SAM" id="Phobius"/>
    </source>
</evidence>
<comment type="caution">
    <text evidence="2">The sequence shown here is derived from an EMBL/GenBank/DDBJ whole genome shotgun (WGS) entry which is preliminary data.</text>
</comment>
<gene>
    <name evidence="2" type="ORF">Tco_1069867</name>
</gene>
<keyword evidence="1" id="KW-0472">Membrane</keyword>
<keyword evidence="1" id="KW-0812">Transmembrane</keyword>
<evidence type="ECO:0000313" key="3">
    <source>
        <dbReference type="Proteomes" id="UP001151760"/>
    </source>
</evidence>
<dbReference type="Proteomes" id="UP001151760">
    <property type="component" value="Unassembled WGS sequence"/>
</dbReference>
<evidence type="ECO:0000313" key="2">
    <source>
        <dbReference type="EMBL" id="GJT88150.1"/>
    </source>
</evidence>
<accession>A0ABQ5HK43</accession>
<keyword evidence="3" id="KW-1185">Reference proteome</keyword>
<organism evidence="2 3">
    <name type="scientific">Tanacetum coccineum</name>
    <dbReference type="NCBI Taxonomy" id="301880"/>
    <lineage>
        <taxon>Eukaryota</taxon>
        <taxon>Viridiplantae</taxon>
        <taxon>Streptophyta</taxon>
        <taxon>Embryophyta</taxon>
        <taxon>Tracheophyta</taxon>
        <taxon>Spermatophyta</taxon>
        <taxon>Magnoliopsida</taxon>
        <taxon>eudicotyledons</taxon>
        <taxon>Gunneridae</taxon>
        <taxon>Pentapetalae</taxon>
        <taxon>asterids</taxon>
        <taxon>campanulids</taxon>
        <taxon>Asterales</taxon>
        <taxon>Asteraceae</taxon>
        <taxon>Asteroideae</taxon>
        <taxon>Anthemideae</taxon>
        <taxon>Anthemidinae</taxon>
        <taxon>Tanacetum</taxon>
    </lineage>
</organism>
<feature type="transmembrane region" description="Helical" evidence="1">
    <location>
        <begin position="138"/>
        <end position="158"/>
    </location>
</feature>
<protein>
    <submittedName>
        <fullName evidence="2">Uncharacterized protein</fullName>
    </submittedName>
</protein>
<proteinExistence type="predicted"/>
<dbReference type="EMBL" id="BQNB010019703">
    <property type="protein sequence ID" value="GJT88150.1"/>
    <property type="molecule type" value="Genomic_DNA"/>
</dbReference>
<name>A0ABQ5HK43_9ASTR</name>
<reference evidence="2" key="2">
    <citation type="submission" date="2022-01" db="EMBL/GenBank/DDBJ databases">
        <authorList>
            <person name="Yamashiro T."/>
            <person name="Shiraishi A."/>
            <person name="Satake H."/>
            <person name="Nakayama K."/>
        </authorList>
    </citation>
    <scope>NUCLEOTIDE SEQUENCE</scope>
</reference>
<keyword evidence="1" id="KW-1133">Transmembrane helix</keyword>
<reference evidence="2" key="1">
    <citation type="journal article" date="2022" name="Int. J. Mol. Sci.">
        <title>Draft Genome of Tanacetum Coccineum: Genomic Comparison of Closely Related Tanacetum-Family Plants.</title>
        <authorList>
            <person name="Yamashiro T."/>
            <person name="Shiraishi A."/>
            <person name="Nakayama K."/>
            <person name="Satake H."/>
        </authorList>
    </citation>
    <scope>NUCLEOTIDE SEQUENCE</scope>
</reference>
<feature type="transmembrane region" description="Helical" evidence="1">
    <location>
        <begin position="97"/>
        <end position="118"/>
    </location>
</feature>